<dbReference type="Proteomes" id="UP000039865">
    <property type="component" value="Unassembled WGS sequence"/>
</dbReference>
<feature type="domain" description="RING-CH-type" evidence="6">
    <location>
        <begin position="606"/>
        <end position="682"/>
    </location>
</feature>
<sequence length="861" mass="98691">MPVKPQNEHNQNCLKSIGNICCYYDKTKGNFLGCSNQRQHVETIIDPFKVSILEQSKSPSILKISICLKSSFQSKENEEGQRDYSGQSAQEFSPTSSKKMNPLSSSSESPGKASSQSLSQEKVKRLSPRKRRELVLKFINDKIQLSNKYQSNIELLKQDSLKNLGIQSITQGTTLQSTPKNQKSSRTSTRINSRLVETQNEEEQSIEIQTQMENSIENSIKISPGSKNKVLITENMKIAELDNEEFQVQLLGKGTINYYSVDQDYPRTHSLQLEEIKQFEYDERELSSQRIDRFTLVKISGEHLTFKSVDGRPSRRIGQWIKTLVKMIQNYNTECDNIMGLGTYSQQTEASTLSQHYSQSQQKCNFISHIVLMKGITWARDSHGLFDYESRHLTKNTMKTNNEAQLVRKQNNIELNPLPIDKVTNADFGQATVEAESKPLLNIINEEGKSSHKQFLSQQKDQTVVIRLLMNLIDCFYIESVTCLQNGIGNASPTNKKEEVQMEQNMGEMSRQLNEHMYLVVRSLKHNNQKIEYTLQKGDIVKLGRIKFAVKEIALVDTSMEVDESSNQKVIRHANVESIDDEEFFEFEKVESIWYDMTEDELTQKALQEEISTCKICWSASIDKNNPLISCCKCIGTVGFIHYNCLKQWLESKKNVKSGENFTSIFWKSFECEICKKAYPLMIKSNDQNYHLVGYERPQTSYLVLESLNQEKNTSRIVHIIKPSQAKDVFKMGRGHDSDLRINDISVSRLHAMIKYKDGRFLLEDNMSKFGTLVLIKKKTPLIPGFNKAVQIGRTVVNFSVKNISQYVHKQSSSQHVGAEKEQGYNQIDKMDVKGDDGDEEIYQQLKKSPRYGDDDDNQQQ</sequence>
<accession>A0A078ACQ5</accession>
<dbReference type="AlphaFoldDB" id="A0A078ACQ5"/>
<dbReference type="SUPFAM" id="SSF49879">
    <property type="entry name" value="SMAD/FHA domain"/>
    <property type="match status" value="1"/>
</dbReference>
<dbReference type="Gene3D" id="3.30.40.10">
    <property type="entry name" value="Zinc/RING finger domain, C3HC4 (zinc finger)"/>
    <property type="match status" value="1"/>
</dbReference>
<dbReference type="PANTHER" id="PTHR46210:SF1">
    <property type="entry name" value="FHA DOMAIN-CONTAINING PROTEIN"/>
    <property type="match status" value="1"/>
</dbReference>
<evidence type="ECO:0000256" key="2">
    <source>
        <dbReference type="ARBA" id="ARBA00022771"/>
    </source>
</evidence>
<reference evidence="7 8" key="1">
    <citation type="submission" date="2014-06" db="EMBL/GenBank/DDBJ databases">
        <authorList>
            <person name="Swart Estienne"/>
        </authorList>
    </citation>
    <scope>NUCLEOTIDE SEQUENCE [LARGE SCALE GENOMIC DNA]</scope>
    <source>
        <strain evidence="7 8">130c</strain>
    </source>
</reference>
<proteinExistence type="predicted"/>
<feature type="compositionally biased region" description="Low complexity" evidence="4">
    <location>
        <begin position="96"/>
        <end position="117"/>
    </location>
</feature>
<dbReference type="CDD" id="cd00060">
    <property type="entry name" value="FHA"/>
    <property type="match status" value="1"/>
</dbReference>
<feature type="compositionally biased region" description="Polar residues" evidence="4">
    <location>
        <begin position="84"/>
        <end position="95"/>
    </location>
</feature>
<feature type="domain" description="FHA" evidence="5">
    <location>
        <begin position="730"/>
        <end position="774"/>
    </location>
</feature>
<dbReference type="SMART" id="SM00240">
    <property type="entry name" value="FHA"/>
    <property type="match status" value="1"/>
</dbReference>
<keyword evidence="2" id="KW-0863">Zinc-finger</keyword>
<keyword evidence="3" id="KW-0862">Zinc</keyword>
<evidence type="ECO:0000259" key="5">
    <source>
        <dbReference type="PROSITE" id="PS50006"/>
    </source>
</evidence>
<dbReference type="PROSITE" id="PS51292">
    <property type="entry name" value="ZF_RING_CH"/>
    <property type="match status" value="1"/>
</dbReference>
<dbReference type="InterPro" id="IPR008984">
    <property type="entry name" value="SMAD_FHA_dom_sf"/>
</dbReference>
<dbReference type="CDD" id="cd16495">
    <property type="entry name" value="RING_CH-C4HC3_MARCH"/>
    <property type="match status" value="1"/>
</dbReference>
<feature type="region of interest" description="Disordered" evidence="4">
    <location>
        <begin position="812"/>
        <end position="839"/>
    </location>
</feature>
<evidence type="ECO:0000259" key="6">
    <source>
        <dbReference type="PROSITE" id="PS51292"/>
    </source>
</evidence>
<protein>
    <submittedName>
        <fullName evidence="7">Zinc finger c3hc4 fha domain-containing protein</fullName>
    </submittedName>
</protein>
<dbReference type="InterPro" id="IPR000253">
    <property type="entry name" value="FHA_dom"/>
</dbReference>
<dbReference type="InterPro" id="IPR011016">
    <property type="entry name" value="Znf_RING-CH"/>
</dbReference>
<dbReference type="Gene3D" id="2.60.200.20">
    <property type="match status" value="1"/>
</dbReference>
<evidence type="ECO:0000313" key="7">
    <source>
        <dbReference type="EMBL" id="CDW80035.1"/>
    </source>
</evidence>
<dbReference type="InParanoid" id="A0A078ACQ5"/>
<dbReference type="GO" id="GO:0008270">
    <property type="term" value="F:zinc ion binding"/>
    <property type="evidence" value="ECO:0007669"/>
    <property type="project" value="UniProtKB-KW"/>
</dbReference>
<keyword evidence="8" id="KW-1185">Reference proteome</keyword>
<gene>
    <name evidence="7" type="primary">Contig12441.g13279</name>
    <name evidence="7" type="ORF">STYLEM_9029</name>
</gene>
<keyword evidence="1" id="KW-0479">Metal-binding</keyword>
<dbReference type="InterPro" id="IPR013083">
    <property type="entry name" value="Znf_RING/FYVE/PHD"/>
</dbReference>
<feature type="region of interest" description="Disordered" evidence="4">
    <location>
        <begin position="77"/>
        <end position="126"/>
    </location>
</feature>
<evidence type="ECO:0000313" key="8">
    <source>
        <dbReference type="Proteomes" id="UP000039865"/>
    </source>
</evidence>
<dbReference type="OrthoDB" id="264354at2759"/>
<feature type="compositionally biased region" description="Basic and acidic residues" evidence="4">
    <location>
        <begin position="818"/>
        <end position="836"/>
    </location>
</feature>
<dbReference type="Pfam" id="PF00498">
    <property type="entry name" value="FHA"/>
    <property type="match status" value="1"/>
</dbReference>
<evidence type="ECO:0000256" key="4">
    <source>
        <dbReference type="SAM" id="MobiDB-lite"/>
    </source>
</evidence>
<dbReference type="SMART" id="SM00744">
    <property type="entry name" value="RINGv"/>
    <property type="match status" value="1"/>
</dbReference>
<organism evidence="7 8">
    <name type="scientific">Stylonychia lemnae</name>
    <name type="common">Ciliate</name>
    <dbReference type="NCBI Taxonomy" id="5949"/>
    <lineage>
        <taxon>Eukaryota</taxon>
        <taxon>Sar</taxon>
        <taxon>Alveolata</taxon>
        <taxon>Ciliophora</taxon>
        <taxon>Intramacronucleata</taxon>
        <taxon>Spirotrichea</taxon>
        <taxon>Stichotrichia</taxon>
        <taxon>Sporadotrichida</taxon>
        <taxon>Oxytrichidae</taxon>
        <taxon>Stylonychinae</taxon>
        <taxon>Stylonychia</taxon>
    </lineage>
</organism>
<dbReference type="PROSITE" id="PS50006">
    <property type="entry name" value="FHA_DOMAIN"/>
    <property type="match status" value="1"/>
</dbReference>
<dbReference type="SUPFAM" id="SSF57850">
    <property type="entry name" value="RING/U-box"/>
    <property type="match status" value="1"/>
</dbReference>
<dbReference type="Pfam" id="PF12906">
    <property type="entry name" value="RINGv"/>
    <property type="match status" value="1"/>
</dbReference>
<evidence type="ECO:0000256" key="1">
    <source>
        <dbReference type="ARBA" id="ARBA00022723"/>
    </source>
</evidence>
<name>A0A078ACQ5_STYLE</name>
<dbReference type="EMBL" id="CCKQ01008577">
    <property type="protein sequence ID" value="CDW80035.1"/>
    <property type="molecule type" value="Genomic_DNA"/>
</dbReference>
<dbReference type="PANTHER" id="PTHR46210">
    <property type="entry name" value="FHA DOMAIN-CONTAINING PROTEIN"/>
    <property type="match status" value="1"/>
</dbReference>
<evidence type="ECO:0000256" key="3">
    <source>
        <dbReference type="ARBA" id="ARBA00022833"/>
    </source>
</evidence>